<evidence type="ECO:0000313" key="2">
    <source>
        <dbReference type="EMBL" id="CDJ61262.1"/>
    </source>
</evidence>
<accession>U6MAL1</accession>
<protein>
    <submittedName>
        <fullName evidence="2">Uncharacterized protein</fullName>
    </submittedName>
</protein>
<reference evidence="2" key="1">
    <citation type="submission" date="2013-10" db="EMBL/GenBank/DDBJ databases">
        <title>Genomic analysis of the causative agents of coccidiosis in chickens.</title>
        <authorList>
            <person name="Reid A.J."/>
            <person name="Blake D."/>
            <person name="Billington K."/>
            <person name="Browne H."/>
            <person name="Dunn M."/>
            <person name="Hung S."/>
            <person name="Kawahara F."/>
            <person name="Miranda-Saavedra D."/>
            <person name="Mourier T."/>
            <person name="Nagra H."/>
            <person name="Otto T.D."/>
            <person name="Rawlings N."/>
            <person name="Sanchez A."/>
            <person name="Sanders M."/>
            <person name="Subramaniam C."/>
            <person name="Tay Y."/>
            <person name="Dear P."/>
            <person name="Doerig C."/>
            <person name="Gruber A."/>
            <person name="Parkinson J."/>
            <person name="Shirley M."/>
            <person name="Wan K.L."/>
            <person name="Berriman M."/>
            <person name="Tomley F."/>
            <person name="Pain A."/>
        </authorList>
    </citation>
    <scope>NUCLEOTIDE SEQUENCE [LARGE SCALE GENOMIC DNA]</scope>
    <source>
        <strain evidence="2">Weybridge</strain>
    </source>
</reference>
<feature type="region of interest" description="Disordered" evidence="1">
    <location>
        <begin position="1"/>
        <end position="23"/>
    </location>
</feature>
<dbReference type="AlphaFoldDB" id="U6MAL1"/>
<evidence type="ECO:0000256" key="1">
    <source>
        <dbReference type="SAM" id="MobiDB-lite"/>
    </source>
</evidence>
<reference evidence="2" key="2">
    <citation type="submission" date="2013-10" db="EMBL/GenBank/DDBJ databases">
        <authorList>
            <person name="Aslett M."/>
        </authorList>
    </citation>
    <scope>NUCLEOTIDE SEQUENCE [LARGE SCALE GENOMIC DNA]</scope>
    <source>
        <strain evidence="2">Weybridge</strain>
    </source>
</reference>
<dbReference type="RefSeq" id="XP_013337912.1">
    <property type="nucleotide sequence ID" value="XM_013482458.1"/>
</dbReference>
<proteinExistence type="predicted"/>
<feature type="compositionally biased region" description="Polar residues" evidence="1">
    <location>
        <begin position="132"/>
        <end position="146"/>
    </location>
</feature>
<sequence>MRHSTACTDGASPGGSRVRRRPEASTCCDLETADLTRCFCRCSFQGLDAALEEGNASESTAAVSWVLHYIERQAKKNLQRRTKQSPRGVRMPDAFVWVYMSRFSPPPVVDGSKSTNKQLQQRRQQQQPQPSHLKTYSFSSSPTSCKNPLPEWGG</sequence>
<dbReference type="Proteomes" id="UP000030763">
    <property type="component" value="Unassembled WGS sequence"/>
</dbReference>
<keyword evidence="3" id="KW-1185">Reference proteome</keyword>
<evidence type="ECO:0000313" key="3">
    <source>
        <dbReference type="Proteomes" id="UP000030763"/>
    </source>
</evidence>
<feature type="region of interest" description="Disordered" evidence="1">
    <location>
        <begin position="105"/>
        <end position="154"/>
    </location>
</feature>
<dbReference type="VEuPathDB" id="ToxoDB:EMWEY_00009600"/>
<feature type="compositionally biased region" description="Low complexity" evidence="1">
    <location>
        <begin position="118"/>
        <end position="130"/>
    </location>
</feature>
<name>U6MAL1_EIMMA</name>
<organism evidence="2 3">
    <name type="scientific">Eimeria maxima</name>
    <name type="common">Coccidian parasite</name>
    <dbReference type="NCBI Taxonomy" id="5804"/>
    <lineage>
        <taxon>Eukaryota</taxon>
        <taxon>Sar</taxon>
        <taxon>Alveolata</taxon>
        <taxon>Apicomplexa</taxon>
        <taxon>Conoidasida</taxon>
        <taxon>Coccidia</taxon>
        <taxon>Eucoccidiorida</taxon>
        <taxon>Eimeriorina</taxon>
        <taxon>Eimeriidae</taxon>
        <taxon>Eimeria</taxon>
    </lineage>
</organism>
<gene>
    <name evidence="2" type="ORF">EMWEY_00009600</name>
</gene>
<dbReference type="GeneID" id="25334946"/>
<dbReference type="EMBL" id="HG722042">
    <property type="protein sequence ID" value="CDJ61262.1"/>
    <property type="molecule type" value="Genomic_DNA"/>
</dbReference>